<keyword evidence="5" id="KW-0479">Metal-binding</keyword>
<evidence type="ECO:0000256" key="9">
    <source>
        <dbReference type="ARBA" id="ARBA00023049"/>
    </source>
</evidence>
<dbReference type="InterPro" id="IPR001915">
    <property type="entry name" value="Peptidase_M48"/>
</dbReference>
<name>A0ABP7CTU9_9MICO</name>
<dbReference type="Gene3D" id="3.30.2010.10">
    <property type="entry name" value="Metalloproteases ('zincins'), catalytic domain"/>
    <property type="match status" value="1"/>
</dbReference>
<dbReference type="CDD" id="cd07339">
    <property type="entry name" value="M48B_HtpX_like"/>
    <property type="match status" value="1"/>
</dbReference>
<evidence type="ECO:0000256" key="11">
    <source>
        <dbReference type="RuleBase" id="RU003983"/>
    </source>
</evidence>
<accession>A0ABP7CTU9</accession>
<reference evidence="15" key="1">
    <citation type="journal article" date="2019" name="Int. J. Syst. Evol. Microbiol.">
        <title>The Global Catalogue of Microorganisms (GCM) 10K type strain sequencing project: providing services to taxonomists for standard genome sequencing and annotation.</title>
        <authorList>
            <consortium name="The Broad Institute Genomics Platform"/>
            <consortium name="The Broad Institute Genome Sequencing Center for Infectious Disease"/>
            <person name="Wu L."/>
            <person name="Ma J."/>
        </authorList>
    </citation>
    <scope>NUCLEOTIDE SEQUENCE [LARGE SCALE GENOMIC DNA]</scope>
    <source>
        <strain evidence="15">JCM 17125</strain>
    </source>
</reference>
<evidence type="ECO:0000256" key="6">
    <source>
        <dbReference type="ARBA" id="ARBA00022801"/>
    </source>
</evidence>
<feature type="domain" description="Peptidase M48" evidence="13">
    <location>
        <begin position="58"/>
        <end position="260"/>
    </location>
</feature>
<feature type="transmembrane region" description="Helical" evidence="12">
    <location>
        <begin position="12"/>
        <end position="35"/>
    </location>
</feature>
<evidence type="ECO:0000256" key="8">
    <source>
        <dbReference type="ARBA" id="ARBA00022989"/>
    </source>
</evidence>
<dbReference type="InterPro" id="IPR050083">
    <property type="entry name" value="HtpX_protease"/>
</dbReference>
<evidence type="ECO:0000256" key="10">
    <source>
        <dbReference type="ARBA" id="ARBA00023136"/>
    </source>
</evidence>
<evidence type="ECO:0000256" key="3">
    <source>
        <dbReference type="ARBA" id="ARBA00022670"/>
    </source>
</evidence>
<dbReference type="GO" id="GO:0008237">
    <property type="term" value="F:metallopeptidase activity"/>
    <property type="evidence" value="ECO:0007669"/>
    <property type="project" value="UniProtKB-KW"/>
</dbReference>
<feature type="transmembrane region" description="Helical" evidence="12">
    <location>
        <begin position="170"/>
        <end position="192"/>
    </location>
</feature>
<keyword evidence="2" id="KW-1003">Cell membrane</keyword>
<keyword evidence="15" id="KW-1185">Reference proteome</keyword>
<evidence type="ECO:0000313" key="14">
    <source>
        <dbReference type="EMBL" id="GAA3695223.1"/>
    </source>
</evidence>
<keyword evidence="7 11" id="KW-0862">Zinc</keyword>
<keyword evidence="8 12" id="KW-1133">Transmembrane helix</keyword>
<keyword evidence="4 12" id="KW-0812">Transmembrane</keyword>
<dbReference type="PANTHER" id="PTHR43221">
    <property type="entry name" value="PROTEASE HTPX"/>
    <property type="match status" value="1"/>
</dbReference>
<keyword evidence="3 11" id="KW-0645">Protease</keyword>
<evidence type="ECO:0000256" key="12">
    <source>
        <dbReference type="SAM" id="Phobius"/>
    </source>
</evidence>
<comment type="subcellular location">
    <subcellularLocation>
        <location evidence="1">Cell membrane</location>
        <topology evidence="1">Multi-pass membrane protein</topology>
    </subcellularLocation>
</comment>
<organism evidence="14 15">
    <name type="scientific">Terrabacter ginsenosidimutans</name>
    <dbReference type="NCBI Taxonomy" id="490575"/>
    <lineage>
        <taxon>Bacteria</taxon>
        <taxon>Bacillati</taxon>
        <taxon>Actinomycetota</taxon>
        <taxon>Actinomycetes</taxon>
        <taxon>Micrococcales</taxon>
        <taxon>Intrasporangiaceae</taxon>
        <taxon>Terrabacter</taxon>
    </lineage>
</organism>
<dbReference type="PANTHER" id="PTHR43221:SF1">
    <property type="entry name" value="PROTEASE HTPX"/>
    <property type="match status" value="1"/>
</dbReference>
<comment type="similarity">
    <text evidence="11">Belongs to the peptidase M48 family.</text>
</comment>
<evidence type="ECO:0000256" key="5">
    <source>
        <dbReference type="ARBA" id="ARBA00022723"/>
    </source>
</evidence>
<keyword evidence="10 12" id="KW-0472">Membrane</keyword>
<evidence type="ECO:0000313" key="15">
    <source>
        <dbReference type="Proteomes" id="UP001501468"/>
    </source>
</evidence>
<evidence type="ECO:0000259" key="13">
    <source>
        <dbReference type="Pfam" id="PF01435"/>
    </source>
</evidence>
<evidence type="ECO:0000256" key="7">
    <source>
        <dbReference type="ARBA" id="ARBA00022833"/>
    </source>
</evidence>
<evidence type="ECO:0000256" key="2">
    <source>
        <dbReference type="ARBA" id="ARBA00022475"/>
    </source>
</evidence>
<gene>
    <name evidence="14" type="ORF">GCM10022399_09670</name>
</gene>
<sequence>MLMGLAVMLGAVAWLLTGMAGLVWVLATIVLLGALRPRVPTAWVLSMYRAQPLPRWAAPRLHEVVDVLAVRARLQRRPQVFYIASPTANAFVVGRQDDAALALTDGLLRLLDGRELTGVLAHELSHLHNGDPAIMSLSDLVSRLAQWMSWLGLWSVVVSLPLAVDRASLVPLLLSFLLVAAPTVVTLMQLALARSREYDADLEAVDLTGDPEGLARALVVLENSDGQIWERILVGRSAGSDPLLLRTHPATTQRVQRLLALRAGPSRPPVDVNHGPAVVYPPVTQRPRLRRTGIRW</sequence>
<dbReference type="Proteomes" id="UP001501468">
    <property type="component" value="Unassembled WGS sequence"/>
</dbReference>
<keyword evidence="6 11" id="KW-0378">Hydrolase</keyword>
<comment type="cofactor">
    <cofactor evidence="11">
        <name>Zn(2+)</name>
        <dbReference type="ChEBI" id="CHEBI:29105"/>
    </cofactor>
    <text evidence="11">Binds 1 zinc ion per subunit.</text>
</comment>
<evidence type="ECO:0000256" key="1">
    <source>
        <dbReference type="ARBA" id="ARBA00004651"/>
    </source>
</evidence>
<dbReference type="EMBL" id="BAABDC010000001">
    <property type="protein sequence ID" value="GAA3695223.1"/>
    <property type="molecule type" value="Genomic_DNA"/>
</dbReference>
<protein>
    <submittedName>
        <fullName evidence="14">Zinc metalloprotease HtpX</fullName>
    </submittedName>
</protein>
<evidence type="ECO:0000256" key="4">
    <source>
        <dbReference type="ARBA" id="ARBA00022692"/>
    </source>
</evidence>
<keyword evidence="9 11" id="KW-0482">Metalloprotease</keyword>
<dbReference type="Pfam" id="PF01435">
    <property type="entry name" value="Peptidase_M48"/>
    <property type="match status" value="1"/>
</dbReference>
<comment type="caution">
    <text evidence="14">The sequence shown here is derived from an EMBL/GenBank/DDBJ whole genome shotgun (WGS) entry which is preliminary data.</text>
</comment>
<proteinExistence type="inferred from homology"/>
<feature type="transmembrane region" description="Helical" evidence="12">
    <location>
        <begin position="144"/>
        <end position="164"/>
    </location>
</feature>